<gene>
    <name evidence="2" type="ORF">AGR3A_Lc120107</name>
</gene>
<reference evidence="3" key="1">
    <citation type="submission" date="2016-01" db="EMBL/GenBank/DDBJ databases">
        <authorList>
            <person name="Regsiter A."/>
            <person name="william w."/>
        </authorList>
    </citation>
    <scope>NUCLEOTIDE SEQUENCE [LARGE SCALE GENOMIC DNA]</scope>
    <source>
        <strain evidence="3">CFBP 6623</strain>
    </source>
</reference>
<organism evidence="2 3">
    <name type="scientific">Agrobacterium tomkonis CFBP 6623</name>
    <dbReference type="NCBI Taxonomy" id="1183432"/>
    <lineage>
        <taxon>Bacteria</taxon>
        <taxon>Pseudomonadati</taxon>
        <taxon>Pseudomonadota</taxon>
        <taxon>Alphaproteobacteria</taxon>
        <taxon>Hyphomicrobiales</taxon>
        <taxon>Rhizobiaceae</taxon>
        <taxon>Rhizobium/Agrobacterium group</taxon>
        <taxon>Agrobacterium</taxon>
        <taxon>Agrobacterium tumefaciens complex</taxon>
    </lineage>
</organism>
<dbReference type="InterPro" id="IPR000182">
    <property type="entry name" value="GNAT_dom"/>
</dbReference>
<dbReference type="STRING" id="1183432.AGR3A_Lc120107"/>
<dbReference type="CDD" id="cd04301">
    <property type="entry name" value="NAT_SF"/>
    <property type="match status" value="1"/>
</dbReference>
<dbReference type="RefSeq" id="WP_046799836.1">
    <property type="nucleotide sequence ID" value="NZ_LT009724.1"/>
</dbReference>
<dbReference type="Gene3D" id="3.40.630.30">
    <property type="match status" value="1"/>
</dbReference>
<protein>
    <submittedName>
        <fullName evidence="2">Putative acetyltransferase protein</fullName>
    </submittedName>
</protein>
<feature type="domain" description="N-acetyltransferase" evidence="1">
    <location>
        <begin position="1"/>
        <end position="139"/>
    </location>
</feature>
<evidence type="ECO:0000313" key="2">
    <source>
        <dbReference type="EMBL" id="CUX46445.1"/>
    </source>
</evidence>
<dbReference type="GO" id="GO:0016747">
    <property type="term" value="F:acyltransferase activity, transferring groups other than amino-acyl groups"/>
    <property type="evidence" value="ECO:0007669"/>
    <property type="project" value="InterPro"/>
</dbReference>
<dbReference type="Pfam" id="PF00583">
    <property type="entry name" value="Acetyltransf_1"/>
    <property type="match status" value="1"/>
</dbReference>
<dbReference type="InterPro" id="IPR016181">
    <property type="entry name" value="Acyl_CoA_acyltransferase"/>
</dbReference>
<accession>A0A1S7R464</accession>
<sequence>MILISAATDDDIEWLLREDKWIGEDWLRRCVGHREYLVAKEDTILVGFLRFSMFWGKIPYMDMIRVIPEFRGHGVGATLTVFWETLMREQGASLVMTSSQQDEQEPQTWHRRNGYKEAGILNLPKIQDAAEVFFTKTLC</sequence>
<evidence type="ECO:0000313" key="3">
    <source>
        <dbReference type="Proteomes" id="UP000191988"/>
    </source>
</evidence>
<keyword evidence="2" id="KW-0808">Transferase</keyword>
<name>A0A1S7R464_9HYPH</name>
<dbReference type="Proteomes" id="UP000191988">
    <property type="component" value="Unassembled WGS sequence"/>
</dbReference>
<dbReference type="AlphaFoldDB" id="A0A1S7R464"/>
<keyword evidence="3" id="KW-1185">Reference proteome</keyword>
<proteinExistence type="predicted"/>
<dbReference type="PROSITE" id="PS51186">
    <property type="entry name" value="GNAT"/>
    <property type="match status" value="1"/>
</dbReference>
<dbReference type="EMBL" id="FBWK01000048">
    <property type="protein sequence ID" value="CUX46445.1"/>
    <property type="molecule type" value="Genomic_DNA"/>
</dbReference>
<dbReference type="SUPFAM" id="SSF55729">
    <property type="entry name" value="Acyl-CoA N-acyltransferases (Nat)"/>
    <property type="match status" value="1"/>
</dbReference>
<evidence type="ECO:0000259" key="1">
    <source>
        <dbReference type="PROSITE" id="PS51186"/>
    </source>
</evidence>